<evidence type="ECO:0000256" key="2">
    <source>
        <dbReference type="SAM" id="SignalP"/>
    </source>
</evidence>
<protein>
    <recommendedName>
        <fullName evidence="3">Glycosyl transferase family 1 domain-containing protein</fullName>
    </recommendedName>
</protein>
<feature type="domain" description="Glycosyl transferase family 1" evidence="3">
    <location>
        <begin position="310"/>
        <end position="384"/>
    </location>
</feature>
<keyword evidence="2" id="KW-0732">Signal</keyword>
<sequence>MLYVMETVLLLSPTLAATGNTSTVSRLQNHFERKSFCVLVTSPHDLFSQKVNYNCKLKRINKHIVENQVNFVILIHAFKSGSCVICTCSNSCKLCVKYAVVFGGTDLNEDIKYQDKFEVMKTCLNNAVFCVAFTESLLAVARIHYPNTPAYLQQQALSYQLYNVSMNDSCKSHVSTKTPLVFLLSCSIREVKDPLFLLEDFLTWRKLATFSRDIRLLILGPVTDSEYANLFFKQMQTLIMAHHAQCTHNQDDKLHINLKSVISFPPLPGSTGIEAMNAWLSIPDGSAIQYLKPFEQSEFQELLRTETFFAMINCSKSEGMSASLLEAMACGLPVLARNISGNNAVITDSKNGLLFSQPQEFVNKAMELIIDNDLLKKLVCNAKQYVFQSHNPYKEGDFYCSLLTKYTSKVDNDFIL</sequence>
<keyword evidence="5" id="KW-1185">Reference proteome</keyword>
<evidence type="ECO:0000313" key="5">
    <source>
        <dbReference type="Proteomes" id="UP001642483"/>
    </source>
</evidence>
<accession>A0ABP0H282</accession>
<dbReference type="Proteomes" id="UP001642483">
    <property type="component" value="Unassembled WGS sequence"/>
</dbReference>
<dbReference type="InterPro" id="IPR001296">
    <property type="entry name" value="Glyco_trans_1"/>
</dbReference>
<comment type="caution">
    <text evidence="4">The sequence shown here is derived from an EMBL/GenBank/DDBJ whole genome shotgun (WGS) entry which is preliminary data.</text>
</comment>
<feature type="signal peptide" evidence="2">
    <location>
        <begin position="1"/>
        <end position="16"/>
    </location>
</feature>
<name>A0ABP0H282_CLALP</name>
<gene>
    <name evidence="4" type="ORF">CVLEPA_LOCUS29785</name>
</gene>
<keyword evidence="1" id="KW-0808">Transferase</keyword>
<dbReference type="Pfam" id="PF00534">
    <property type="entry name" value="Glycos_transf_1"/>
    <property type="match status" value="1"/>
</dbReference>
<evidence type="ECO:0000313" key="4">
    <source>
        <dbReference type="EMBL" id="CAK8696630.1"/>
    </source>
</evidence>
<keyword evidence="1" id="KW-0328">Glycosyltransferase</keyword>
<organism evidence="4 5">
    <name type="scientific">Clavelina lepadiformis</name>
    <name type="common">Light-bulb sea squirt</name>
    <name type="synonym">Ascidia lepadiformis</name>
    <dbReference type="NCBI Taxonomy" id="159417"/>
    <lineage>
        <taxon>Eukaryota</taxon>
        <taxon>Metazoa</taxon>
        <taxon>Chordata</taxon>
        <taxon>Tunicata</taxon>
        <taxon>Ascidiacea</taxon>
        <taxon>Aplousobranchia</taxon>
        <taxon>Clavelinidae</taxon>
        <taxon>Clavelina</taxon>
    </lineage>
</organism>
<dbReference type="InterPro" id="IPR052622">
    <property type="entry name" value="Glycosyltransferase_G1"/>
</dbReference>
<dbReference type="Gene3D" id="3.40.50.2000">
    <property type="entry name" value="Glycogen Phosphorylase B"/>
    <property type="match status" value="1"/>
</dbReference>
<dbReference type="SUPFAM" id="SSF53756">
    <property type="entry name" value="UDP-Glycosyltransferase/glycogen phosphorylase"/>
    <property type="match status" value="1"/>
</dbReference>
<dbReference type="EMBL" id="CAWYQH010000163">
    <property type="protein sequence ID" value="CAK8696630.1"/>
    <property type="molecule type" value="Genomic_DNA"/>
</dbReference>
<feature type="chain" id="PRO_5046256688" description="Glycosyl transferase family 1 domain-containing protein" evidence="2">
    <location>
        <begin position="17"/>
        <end position="416"/>
    </location>
</feature>
<dbReference type="PANTHER" id="PTHR46660">
    <property type="match status" value="1"/>
</dbReference>
<reference evidence="4 5" key="1">
    <citation type="submission" date="2024-02" db="EMBL/GenBank/DDBJ databases">
        <authorList>
            <person name="Daric V."/>
            <person name="Darras S."/>
        </authorList>
    </citation>
    <scope>NUCLEOTIDE SEQUENCE [LARGE SCALE GENOMIC DNA]</scope>
</reference>
<evidence type="ECO:0000256" key="1">
    <source>
        <dbReference type="ARBA" id="ARBA00022676"/>
    </source>
</evidence>
<dbReference type="PANTHER" id="PTHR46660:SF2">
    <property type="entry name" value="GLYCOSYLTRANSFERASE 1 DOMAIN-CONTAINING PROTEIN 1"/>
    <property type="match status" value="1"/>
</dbReference>
<evidence type="ECO:0000259" key="3">
    <source>
        <dbReference type="Pfam" id="PF00534"/>
    </source>
</evidence>
<proteinExistence type="predicted"/>